<dbReference type="PANTHER" id="PTHR22799:SF1">
    <property type="entry name" value="C-TYPE LECTIN DOMAIN FAMILY 11 MEMBER A"/>
    <property type="match status" value="1"/>
</dbReference>
<sequence length="270" mass="29060">MDEQHLGTCCVLLLLLRGVFSTSEVCSNHLILPGLKGDQGENGDEGDAGKPGKTGPPGPKGPPGKPGSDGDIGIMGKTGPPGETGDKGFSGRPGHAGVKGKPGSTCDCGRYRKVVGQLVANVRKLKNSVKFVKNVISGIKETEDNYFLIIKEGKSYSEALTHCRIRGGTLAMPKNEETNALIAEYLTQAGLSRAFIGLHDTEHEGQFVYTDKTPLQGYSKWRPGEPNNAFDKEHCVEMVNTGGWNDVECDLTIYFVCEFPKKKRSNGIFS</sequence>
<reference evidence="12" key="1">
    <citation type="submission" date="2021-06" db="EMBL/GenBank/DDBJ databases">
        <authorList>
            <consortium name="Wellcome Sanger Institute Data Sharing"/>
        </authorList>
    </citation>
    <scope>NUCLEOTIDE SEQUENCE [LARGE SCALE GENOMIC DNA]</scope>
</reference>
<dbReference type="InterPro" id="IPR051663">
    <property type="entry name" value="CLec_Tetranectin-domain"/>
</dbReference>
<keyword evidence="2" id="KW-0964">Secreted</keyword>
<keyword evidence="5" id="KW-0106">Calcium</keyword>
<keyword evidence="13" id="KW-1185">Reference proteome</keyword>
<reference evidence="12" key="3">
    <citation type="submission" date="2025-09" db="UniProtKB">
        <authorList>
            <consortium name="Ensembl"/>
        </authorList>
    </citation>
    <scope>IDENTIFICATION</scope>
</reference>
<dbReference type="Pfam" id="PF01391">
    <property type="entry name" value="Collagen"/>
    <property type="match status" value="1"/>
</dbReference>
<dbReference type="GeneTree" id="ENSGT00940000159374"/>
<dbReference type="Ensembl" id="ENSECRT00000031761.1">
    <property type="protein sequence ID" value="ENSECRP00000031103.1"/>
    <property type="gene ID" value="ENSECRG00000021082.1"/>
</dbReference>
<dbReference type="InterPro" id="IPR001304">
    <property type="entry name" value="C-type_lectin-like"/>
</dbReference>
<feature type="compositionally biased region" description="Pro residues" evidence="9">
    <location>
        <begin position="54"/>
        <end position="65"/>
    </location>
</feature>
<dbReference type="SUPFAM" id="SSF56436">
    <property type="entry name" value="C-type lectin-like"/>
    <property type="match status" value="1"/>
</dbReference>
<dbReference type="InterPro" id="IPR033990">
    <property type="entry name" value="Collectin_CTLD"/>
</dbReference>
<dbReference type="InterPro" id="IPR018378">
    <property type="entry name" value="C-type_lectin_CS"/>
</dbReference>
<evidence type="ECO:0000256" key="5">
    <source>
        <dbReference type="ARBA" id="ARBA00022837"/>
    </source>
</evidence>
<dbReference type="CDD" id="cd03591">
    <property type="entry name" value="CLECT_collectin_like"/>
    <property type="match status" value="1"/>
</dbReference>
<protein>
    <submittedName>
        <fullName evidence="12">Collectin subfamily member 10</fullName>
    </submittedName>
</protein>
<evidence type="ECO:0000256" key="1">
    <source>
        <dbReference type="ARBA" id="ARBA00004613"/>
    </source>
</evidence>
<feature type="region of interest" description="Disordered" evidence="9">
    <location>
        <begin position="32"/>
        <end position="103"/>
    </location>
</feature>
<reference evidence="12" key="2">
    <citation type="submission" date="2025-08" db="UniProtKB">
        <authorList>
            <consortium name="Ensembl"/>
        </authorList>
    </citation>
    <scope>IDENTIFICATION</scope>
</reference>
<feature type="chain" id="PRO_5034912982" evidence="10">
    <location>
        <begin position="22"/>
        <end position="270"/>
    </location>
</feature>
<comment type="subcellular location">
    <subcellularLocation>
        <location evidence="1">Secreted</location>
    </subcellularLocation>
</comment>
<dbReference type="OrthoDB" id="8066719at2759"/>
<gene>
    <name evidence="12" type="primary">COLEC10</name>
    <name evidence="12" type="synonym">LOC114663664</name>
</gene>
<proteinExistence type="predicted"/>
<evidence type="ECO:0000256" key="3">
    <source>
        <dbReference type="ARBA" id="ARBA00022729"/>
    </source>
</evidence>
<dbReference type="InterPro" id="IPR008160">
    <property type="entry name" value="Collagen"/>
</dbReference>
<keyword evidence="3 10" id="KW-0732">Signal</keyword>
<dbReference type="SMART" id="SM00034">
    <property type="entry name" value="CLECT"/>
    <property type="match status" value="1"/>
</dbReference>
<dbReference type="Proteomes" id="UP000694620">
    <property type="component" value="Chromosome 13"/>
</dbReference>
<dbReference type="Pfam" id="PF00059">
    <property type="entry name" value="Lectin_C"/>
    <property type="match status" value="1"/>
</dbReference>
<evidence type="ECO:0000313" key="12">
    <source>
        <dbReference type="Ensembl" id="ENSECRP00000031103.1"/>
    </source>
</evidence>
<dbReference type="PROSITE" id="PS00615">
    <property type="entry name" value="C_TYPE_LECTIN_1"/>
    <property type="match status" value="1"/>
</dbReference>
<organism evidence="12 13">
    <name type="scientific">Erpetoichthys calabaricus</name>
    <name type="common">Rope fish</name>
    <name type="synonym">Calamoichthys calabaricus</name>
    <dbReference type="NCBI Taxonomy" id="27687"/>
    <lineage>
        <taxon>Eukaryota</taxon>
        <taxon>Metazoa</taxon>
        <taxon>Chordata</taxon>
        <taxon>Craniata</taxon>
        <taxon>Vertebrata</taxon>
        <taxon>Euteleostomi</taxon>
        <taxon>Actinopterygii</taxon>
        <taxon>Polypteriformes</taxon>
        <taxon>Polypteridae</taxon>
        <taxon>Erpetoichthys</taxon>
    </lineage>
</organism>
<feature type="signal peptide" evidence="10">
    <location>
        <begin position="1"/>
        <end position="21"/>
    </location>
</feature>
<name>A0A8C4TIJ5_ERPCA</name>
<dbReference type="GO" id="GO:0030246">
    <property type="term" value="F:carbohydrate binding"/>
    <property type="evidence" value="ECO:0007669"/>
    <property type="project" value="UniProtKB-KW"/>
</dbReference>
<accession>A0A8C4TIJ5</accession>
<evidence type="ECO:0000259" key="11">
    <source>
        <dbReference type="PROSITE" id="PS50041"/>
    </source>
</evidence>
<dbReference type="PROSITE" id="PS50041">
    <property type="entry name" value="C_TYPE_LECTIN_2"/>
    <property type="match status" value="1"/>
</dbReference>
<evidence type="ECO:0000256" key="9">
    <source>
        <dbReference type="SAM" id="MobiDB-lite"/>
    </source>
</evidence>
<dbReference type="PANTHER" id="PTHR22799">
    <property type="entry name" value="TETRANECTIN-RELATED"/>
    <property type="match status" value="1"/>
</dbReference>
<dbReference type="AlphaFoldDB" id="A0A8C4TIJ5"/>
<dbReference type="GO" id="GO:0008083">
    <property type="term" value="F:growth factor activity"/>
    <property type="evidence" value="ECO:0007669"/>
    <property type="project" value="TreeGrafter"/>
</dbReference>
<evidence type="ECO:0000256" key="2">
    <source>
        <dbReference type="ARBA" id="ARBA00022525"/>
    </source>
</evidence>
<dbReference type="InterPro" id="IPR016186">
    <property type="entry name" value="C-type_lectin-like/link_sf"/>
</dbReference>
<keyword evidence="8" id="KW-0325">Glycoprotein</keyword>
<keyword evidence="7" id="KW-1015">Disulfide bond</keyword>
<feature type="domain" description="C-type lectin" evidence="11">
    <location>
        <begin position="142"/>
        <end position="258"/>
    </location>
</feature>
<keyword evidence="6" id="KW-0176">Collagen</keyword>
<evidence type="ECO:0000256" key="7">
    <source>
        <dbReference type="ARBA" id="ARBA00023157"/>
    </source>
</evidence>
<dbReference type="Gene3D" id="3.10.100.10">
    <property type="entry name" value="Mannose-Binding Protein A, subunit A"/>
    <property type="match status" value="1"/>
</dbReference>
<evidence type="ECO:0000256" key="8">
    <source>
        <dbReference type="ARBA" id="ARBA00023180"/>
    </source>
</evidence>
<dbReference type="GO" id="GO:0005615">
    <property type="term" value="C:extracellular space"/>
    <property type="evidence" value="ECO:0007669"/>
    <property type="project" value="TreeGrafter"/>
</dbReference>
<evidence type="ECO:0000313" key="13">
    <source>
        <dbReference type="Proteomes" id="UP000694620"/>
    </source>
</evidence>
<evidence type="ECO:0000256" key="4">
    <source>
        <dbReference type="ARBA" id="ARBA00022734"/>
    </source>
</evidence>
<evidence type="ECO:0000256" key="6">
    <source>
        <dbReference type="ARBA" id="ARBA00023119"/>
    </source>
</evidence>
<dbReference type="InterPro" id="IPR016187">
    <property type="entry name" value="CTDL_fold"/>
</dbReference>
<evidence type="ECO:0000256" key="10">
    <source>
        <dbReference type="SAM" id="SignalP"/>
    </source>
</evidence>
<dbReference type="GO" id="GO:0001503">
    <property type="term" value="P:ossification"/>
    <property type="evidence" value="ECO:0007669"/>
    <property type="project" value="TreeGrafter"/>
</dbReference>
<keyword evidence="4" id="KW-0430">Lectin</keyword>
<dbReference type="GO" id="GO:0005581">
    <property type="term" value="C:collagen trimer"/>
    <property type="evidence" value="ECO:0007669"/>
    <property type="project" value="UniProtKB-KW"/>
</dbReference>